<accession>A0A7W4YGG2</accession>
<keyword evidence="1" id="KW-1133">Transmembrane helix</keyword>
<gene>
    <name evidence="2" type="ORF">FHX72_002799</name>
</gene>
<comment type="caution">
    <text evidence="2">The sequence shown here is derived from an EMBL/GenBank/DDBJ whole genome shotgun (WGS) entry which is preliminary data.</text>
</comment>
<dbReference type="RefSeq" id="WP_183625818.1">
    <property type="nucleotide sequence ID" value="NZ_JACHWJ010000004.1"/>
</dbReference>
<dbReference type="EMBL" id="JACHWJ010000004">
    <property type="protein sequence ID" value="MBB2958653.1"/>
    <property type="molecule type" value="Genomic_DNA"/>
</dbReference>
<keyword evidence="1" id="KW-0472">Membrane</keyword>
<evidence type="ECO:0000256" key="1">
    <source>
        <dbReference type="SAM" id="Phobius"/>
    </source>
</evidence>
<feature type="transmembrane region" description="Helical" evidence="1">
    <location>
        <begin position="92"/>
        <end position="113"/>
    </location>
</feature>
<proteinExistence type="predicted"/>
<sequence>MIESSDAELPPDPGSSWGRAATWGAVSGLVFASLVIATWGFVALGLDRDVIDLPGVGILVAPLSVAAATVIVALSAALALRRRFGGKPGSLWVSLPGSLLAWLAFALVSGIVASGTRPEPGETDALSPLASEVAVGLSTGPFGLAIVPLAAIVIVAVVLSTARPAGRDRGAA</sequence>
<reference evidence="2 3" key="1">
    <citation type="submission" date="2020-08" db="EMBL/GenBank/DDBJ databases">
        <title>Sequencing the genomes of 1000 actinobacteria strains.</title>
        <authorList>
            <person name="Klenk H.-P."/>
        </authorList>
    </citation>
    <scope>NUCLEOTIDE SEQUENCE [LARGE SCALE GENOMIC DNA]</scope>
    <source>
        <strain evidence="2 3">DSM 20419</strain>
    </source>
</reference>
<name>A0A7W4YGG2_9MICO</name>
<feature type="transmembrane region" description="Helical" evidence="1">
    <location>
        <begin position="21"/>
        <end position="44"/>
    </location>
</feature>
<protein>
    <submittedName>
        <fullName evidence="2">Uncharacterized protein</fullName>
    </submittedName>
</protein>
<feature type="transmembrane region" description="Helical" evidence="1">
    <location>
        <begin position="133"/>
        <end position="159"/>
    </location>
</feature>
<feature type="transmembrane region" description="Helical" evidence="1">
    <location>
        <begin position="56"/>
        <end position="80"/>
    </location>
</feature>
<evidence type="ECO:0000313" key="2">
    <source>
        <dbReference type="EMBL" id="MBB2958653.1"/>
    </source>
</evidence>
<keyword evidence="1" id="KW-0812">Transmembrane</keyword>
<organism evidence="2 3">
    <name type="scientific">Pseudoclavibacter helvolus</name>
    <dbReference type="NCBI Taxonomy" id="255205"/>
    <lineage>
        <taxon>Bacteria</taxon>
        <taxon>Bacillati</taxon>
        <taxon>Actinomycetota</taxon>
        <taxon>Actinomycetes</taxon>
        <taxon>Micrococcales</taxon>
        <taxon>Microbacteriaceae</taxon>
        <taxon>Pseudoclavibacter</taxon>
    </lineage>
</organism>
<evidence type="ECO:0000313" key="3">
    <source>
        <dbReference type="Proteomes" id="UP000545286"/>
    </source>
</evidence>
<dbReference type="AlphaFoldDB" id="A0A7W4YGG2"/>
<keyword evidence="3" id="KW-1185">Reference proteome</keyword>
<dbReference type="Proteomes" id="UP000545286">
    <property type="component" value="Unassembled WGS sequence"/>
</dbReference>